<sequence>MDDQSNEIILMQYVNNTIYCSTKEKCLLSHMDKCTQSLEKIDKEISDSINNIKNSILNAIDFSLSQYDRSKYTNKVCFLIYKFLNLFMKYQSLRYSQLVLIKKTVNEFKDLISVYIKQKIPIHINISDFVSSVFQKVDKSIPKLEFKLQALFHYVKNIPNIERFNITNNEIIKEMKRLADEVDIKNNYIPFNQLDLMLETYIESNTELLDIFLHIGNIKDNYYTKPDQDINIACKSSNKYKNNINNFTSTNLILNDFDYFVSMLISKSNLKSKANPSKLTKLGSEETNQNHFNFKLFESTIQKVYFQITSSSKVNYQMFTVLRCSALRYLCNRYYLAHCDEWLEKESDDYIQNCLKILKQTPRDLQISSDIIPADSSDKSFQLLFSDENFKSAIESMFSIQFFTCPIDIWNGIQASIDSALKGARNLSGSDSIAANIAFDDFFSIILPVFASAQITSPTSLHSYLQLFKSFEKTNSLNLTSLLAVALTSYFVRNEKS</sequence>
<accession>A0ABR2GXH9</accession>
<gene>
    <name evidence="1" type="ORF">M9Y10_036033</name>
</gene>
<proteinExistence type="predicted"/>
<dbReference type="Proteomes" id="UP001470230">
    <property type="component" value="Unassembled WGS sequence"/>
</dbReference>
<comment type="caution">
    <text evidence="1">The sequence shown here is derived from an EMBL/GenBank/DDBJ whole genome shotgun (WGS) entry which is preliminary data.</text>
</comment>
<keyword evidence="2" id="KW-1185">Reference proteome</keyword>
<protein>
    <recommendedName>
        <fullName evidence="3">VPS9 domain-containing protein</fullName>
    </recommendedName>
</protein>
<evidence type="ECO:0000313" key="2">
    <source>
        <dbReference type="Proteomes" id="UP001470230"/>
    </source>
</evidence>
<evidence type="ECO:0008006" key="3">
    <source>
        <dbReference type="Google" id="ProtNLM"/>
    </source>
</evidence>
<evidence type="ECO:0000313" key="1">
    <source>
        <dbReference type="EMBL" id="KAK8838082.1"/>
    </source>
</evidence>
<dbReference type="EMBL" id="JAPFFF010000057">
    <property type="protein sequence ID" value="KAK8838082.1"/>
    <property type="molecule type" value="Genomic_DNA"/>
</dbReference>
<organism evidence="1 2">
    <name type="scientific">Tritrichomonas musculus</name>
    <dbReference type="NCBI Taxonomy" id="1915356"/>
    <lineage>
        <taxon>Eukaryota</taxon>
        <taxon>Metamonada</taxon>
        <taxon>Parabasalia</taxon>
        <taxon>Tritrichomonadida</taxon>
        <taxon>Tritrichomonadidae</taxon>
        <taxon>Tritrichomonas</taxon>
    </lineage>
</organism>
<reference evidence="1 2" key="1">
    <citation type="submission" date="2024-04" db="EMBL/GenBank/DDBJ databases">
        <title>Tritrichomonas musculus Genome.</title>
        <authorList>
            <person name="Alves-Ferreira E."/>
            <person name="Grigg M."/>
            <person name="Lorenzi H."/>
            <person name="Galac M."/>
        </authorList>
    </citation>
    <scope>NUCLEOTIDE SEQUENCE [LARGE SCALE GENOMIC DNA]</scope>
    <source>
        <strain evidence="1 2">EAF2021</strain>
    </source>
</reference>
<name>A0ABR2GXH9_9EUKA</name>